<keyword evidence="2" id="KW-0328">Glycosyltransferase</keyword>
<reference evidence="5" key="1">
    <citation type="submission" date="2020-05" db="EMBL/GenBank/DDBJ databases">
        <authorList>
            <person name="Chiriac C."/>
            <person name="Salcher M."/>
            <person name="Ghai R."/>
            <person name="Kavagutti S V."/>
        </authorList>
    </citation>
    <scope>NUCLEOTIDE SEQUENCE</scope>
</reference>
<dbReference type="InterPro" id="IPR001173">
    <property type="entry name" value="Glyco_trans_2-like"/>
</dbReference>
<dbReference type="Gene3D" id="3.90.550.10">
    <property type="entry name" value="Spore Coat Polysaccharide Biosynthesis Protein SpsA, Chain A"/>
    <property type="match status" value="1"/>
</dbReference>
<sequence length="241" mass="26304">MIPTYNEAENIANFLGVMRTAVPEVDVLVVDDGSPDGTGAIVRREAERLGAISLLDRSQKDGLGSAYRAGFAWGLERGYDAFVEIDADFSHDPAALPSLLSASEQGAGVVIGSRYVKGGSIPAWSWYRHLLSWGGNKYASVLLGLKVADATGGFRVYRAETLLAMDFPSVEADGYGFQIEMTYRARRARQSIKEVPIAFKDREVGESKMSSAIIVEALFLVTKWAVEDLFKRGWSPVASRD</sequence>
<evidence type="ECO:0000313" key="7">
    <source>
        <dbReference type="EMBL" id="CAB5024287.1"/>
    </source>
</evidence>
<proteinExistence type="inferred from homology"/>
<dbReference type="EMBL" id="CAFBLT010000001">
    <property type="protein sequence ID" value="CAB4858326.1"/>
    <property type="molecule type" value="Genomic_DNA"/>
</dbReference>
<keyword evidence="3" id="KW-0808">Transferase</keyword>
<gene>
    <name evidence="5" type="ORF">UFOPK3164_01593</name>
    <name evidence="6" type="ORF">UFOPK3427_00026</name>
    <name evidence="7" type="ORF">UFOPK4112_01107</name>
</gene>
<name>A0A6J7AMH1_9ZZZZ</name>
<evidence type="ECO:0000256" key="2">
    <source>
        <dbReference type="ARBA" id="ARBA00022676"/>
    </source>
</evidence>
<feature type="domain" description="Glycosyltransferase 2-like" evidence="4">
    <location>
        <begin position="2"/>
        <end position="160"/>
    </location>
</feature>
<dbReference type="GO" id="GO:0016020">
    <property type="term" value="C:membrane"/>
    <property type="evidence" value="ECO:0007669"/>
    <property type="project" value="GOC"/>
</dbReference>
<dbReference type="EMBL" id="CAFBPM010000010">
    <property type="protein sequence ID" value="CAB5024287.1"/>
    <property type="molecule type" value="Genomic_DNA"/>
</dbReference>
<protein>
    <submittedName>
        <fullName evidence="5">Unannotated protein</fullName>
    </submittedName>
</protein>
<dbReference type="GO" id="GO:0004582">
    <property type="term" value="F:dolichyl-phosphate beta-D-mannosyltransferase activity"/>
    <property type="evidence" value="ECO:0007669"/>
    <property type="project" value="InterPro"/>
</dbReference>
<dbReference type="InterPro" id="IPR039528">
    <property type="entry name" value="DPM1-like"/>
</dbReference>
<evidence type="ECO:0000313" key="5">
    <source>
        <dbReference type="EMBL" id="CAB4834156.1"/>
    </source>
</evidence>
<dbReference type="AlphaFoldDB" id="A0A6J7AMH1"/>
<evidence type="ECO:0000256" key="3">
    <source>
        <dbReference type="ARBA" id="ARBA00022679"/>
    </source>
</evidence>
<dbReference type="Pfam" id="PF00535">
    <property type="entry name" value="Glycos_transf_2"/>
    <property type="match status" value="1"/>
</dbReference>
<dbReference type="FunFam" id="3.90.550.10:FF:000122">
    <property type="entry name" value="Dolichol-phosphate mannosyltransferase subunit 1"/>
    <property type="match status" value="1"/>
</dbReference>
<dbReference type="InterPro" id="IPR029044">
    <property type="entry name" value="Nucleotide-diphossugar_trans"/>
</dbReference>
<evidence type="ECO:0000256" key="1">
    <source>
        <dbReference type="ARBA" id="ARBA00006739"/>
    </source>
</evidence>
<accession>A0A6J7AMH1</accession>
<evidence type="ECO:0000313" key="6">
    <source>
        <dbReference type="EMBL" id="CAB4858326.1"/>
    </source>
</evidence>
<organism evidence="5">
    <name type="scientific">freshwater metagenome</name>
    <dbReference type="NCBI Taxonomy" id="449393"/>
    <lineage>
        <taxon>unclassified sequences</taxon>
        <taxon>metagenomes</taxon>
        <taxon>ecological metagenomes</taxon>
    </lineage>
</organism>
<dbReference type="SUPFAM" id="SSF53448">
    <property type="entry name" value="Nucleotide-diphospho-sugar transferases"/>
    <property type="match status" value="1"/>
</dbReference>
<dbReference type="EMBL" id="CAFABE010000111">
    <property type="protein sequence ID" value="CAB4834156.1"/>
    <property type="molecule type" value="Genomic_DNA"/>
</dbReference>
<dbReference type="PANTHER" id="PTHR43398:SF1">
    <property type="entry name" value="DOLICHOL-PHOSPHATE MANNOSYLTRANSFERASE SUBUNIT 1"/>
    <property type="match status" value="1"/>
</dbReference>
<dbReference type="GO" id="GO:0009247">
    <property type="term" value="P:glycolipid biosynthetic process"/>
    <property type="evidence" value="ECO:0007669"/>
    <property type="project" value="TreeGrafter"/>
</dbReference>
<dbReference type="CDD" id="cd06442">
    <property type="entry name" value="DPM1_like"/>
    <property type="match status" value="1"/>
</dbReference>
<dbReference type="PANTHER" id="PTHR43398">
    <property type="entry name" value="DOLICHOL-PHOSPHATE MANNOSYLTRANSFERASE SUBUNIT 1"/>
    <property type="match status" value="1"/>
</dbReference>
<comment type="similarity">
    <text evidence="1">Belongs to the glycosyltransferase 2 family.</text>
</comment>
<evidence type="ECO:0000259" key="4">
    <source>
        <dbReference type="Pfam" id="PF00535"/>
    </source>
</evidence>